<keyword evidence="3" id="KW-1185">Reference proteome</keyword>
<feature type="region of interest" description="Disordered" evidence="1">
    <location>
        <begin position="1"/>
        <end position="110"/>
    </location>
</feature>
<evidence type="ECO:0000313" key="2">
    <source>
        <dbReference type="EMBL" id="MPC86893.1"/>
    </source>
</evidence>
<proteinExistence type="predicted"/>
<reference evidence="2 3" key="1">
    <citation type="submission" date="2019-05" db="EMBL/GenBank/DDBJ databases">
        <title>Another draft genome of Portunus trituberculatus and its Hox gene families provides insights of decapod evolution.</title>
        <authorList>
            <person name="Jeong J.-H."/>
            <person name="Song I."/>
            <person name="Kim S."/>
            <person name="Choi T."/>
            <person name="Kim D."/>
            <person name="Ryu S."/>
            <person name="Kim W."/>
        </authorList>
    </citation>
    <scope>NUCLEOTIDE SEQUENCE [LARGE SCALE GENOMIC DNA]</scope>
    <source>
        <tissue evidence="2">Muscle</tissue>
    </source>
</reference>
<dbReference type="EMBL" id="VSRR010072873">
    <property type="protein sequence ID" value="MPC86893.1"/>
    <property type="molecule type" value="Genomic_DNA"/>
</dbReference>
<sequence>MEEMGMEWEKKEEEEDGSLSMSSSGWVRQEVSVEEVREATLSRPEILPTEPTSGEGEPLFSPIPPPPPPPPGVADISPPPPAPPPPPPPPPPLSSPPTLVSSGTREREHGVRSRWLVLLYTHTHTHTASAQL</sequence>
<comment type="caution">
    <text evidence="2">The sequence shown here is derived from an EMBL/GenBank/DDBJ whole genome shotgun (WGS) entry which is preliminary data.</text>
</comment>
<accession>A0A5B7IXA2</accession>
<protein>
    <submittedName>
        <fullName evidence="2">Uncharacterized protein</fullName>
    </submittedName>
</protein>
<name>A0A5B7IXA2_PORTR</name>
<gene>
    <name evidence="2" type="ORF">E2C01_081731</name>
</gene>
<feature type="compositionally biased region" description="Pro residues" evidence="1">
    <location>
        <begin position="61"/>
        <end position="95"/>
    </location>
</feature>
<feature type="compositionally biased region" description="Acidic residues" evidence="1">
    <location>
        <begin position="1"/>
        <end position="17"/>
    </location>
</feature>
<dbReference type="Proteomes" id="UP000324222">
    <property type="component" value="Unassembled WGS sequence"/>
</dbReference>
<evidence type="ECO:0000256" key="1">
    <source>
        <dbReference type="SAM" id="MobiDB-lite"/>
    </source>
</evidence>
<dbReference type="AlphaFoldDB" id="A0A5B7IXA2"/>
<evidence type="ECO:0000313" key="3">
    <source>
        <dbReference type="Proteomes" id="UP000324222"/>
    </source>
</evidence>
<organism evidence="2 3">
    <name type="scientific">Portunus trituberculatus</name>
    <name type="common">Swimming crab</name>
    <name type="synonym">Neptunus trituberculatus</name>
    <dbReference type="NCBI Taxonomy" id="210409"/>
    <lineage>
        <taxon>Eukaryota</taxon>
        <taxon>Metazoa</taxon>
        <taxon>Ecdysozoa</taxon>
        <taxon>Arthropoda</taxon>
        <taxon>Crustacea</taxon>
        <taxon>Multicrustacea</taxon>
        <taxon>Malacostraca</taxon>
        <taxon>Eumalacostraca</taxon>
        <taxon>Eucarida</taxon>
        <taxon>Decapoda</taxon>
        <taxon>Pleocyemata</taxon>
        <taxon>Brachyura</taxon>
        <taxon>Eubrachyura</taxon>
        <taxon>Portunoidea</taxon>
        <taxon>Portunidae</taxon>
        <taxon>Portuninae</taxon>
        <taxon>Portunus</taxon>
    </lineage>
</organism>